<feature type="transmembrane region" description="Helical" evidence="2">
    <location>
        <begin position="305"/>
        <end position="328"/>
    </location>
</feature>
<keyword evidence="5" id="KW-1185">Reference proteome</keyword>
<evidence type="ECO:0000313" key="5">
    <source>
        <dbReference type="Proteomes" id="UP001211005"/>
    </source>
</evidence>
<dbReference type="Gene3D" id="3.10.310.50">
    <property type="match status" value="1"/>
</dbReference>
<feature type="region of interest" description="Disordered" evidence="1">
    <location>
        <begin position="452"/>
        <end position="488"/>
    </location>
</feature>
<dbReference type="Proteomes" id="UP001211005">
    <property type="component" value="Chromosome"/>
</dbReference>
<keyword evidence="2" id="KW-0472">Membrane</keyword>
<dbReference type="InterPro" id="IPR007621">
    <property type="entry name" value="TPM_dom"/>
</dbReference>
<keyword evidence="2" id="KW-1133">Transmembrane helix</keyword>
<sequence length="488" mass="53098">MLLWMALTLGAGRQVAAQASYLTRIPDPKTLGQAYVSDTDHLLQPATVRDLNELLRALDQSRRAHIDVVLTRSIGQEVPKTAATALFNRWQIGDRELRNGLLLLLVQDQRRVEIETGYGLEADLPDILCFRIQQRYMVPYLRQGQYDAAVRQGVAALIRQLTTGRLEPSDSVATASTDDALALTDDPTAPETAIYASPDTINPNAWTTGEAIGMGVGLVFLLVTGGLLLFNLKPTTGFRWGLGLAVAAVVALWFGTVLLDLPVPAGALLVLCYAVPLLGAHAYLWQVQQRLAALAGQSRHARYVFLSEALHGLGMLRYVFPLGLVWLWPRQQRRLADLRDEPYTCPTCAHPMHRLDEAQDDAALQPGQVAEERVASVDYDAWQCPTCQQQLLLPYANLATEAKACIMCRYHTAQPQPDEVMESATTSHGGWGWHVWHCAFCQHTQRTKYTTSRLSSSGSSSGSSGTSGGSWSSSSGGSSGGGGAGSSW</sequence>
<dbReference type="EMBL" id="CP114767">
    <property type="protein sequence ID" value="WBA40810.1"/>
    <property type="molecule type" value="Genomic_DNA"/>
</dbReference>
<dbReference type="PANTHER" id="PTHR30373">
    <property type="entry name" value="UPF0603 PROTEIN YGCG"/>
    <property type="match status" value="1"/>
</dbReference>
<reference evidence="4 5" key="1">
    <citation type="submission" date="2022-12" db="EMBL/GenBank/DDBJ databases">
        <title>Hymenobacter canadensis sp. nov. isolated from lake water of the Cambridge Bay, Canada.</title>
        <authorList>
            <person name="Kim W.H."/>
            <person name="Lee Y.M."/>
        </authorList>
    </citation>
    <scope>NUCLEOTIDE SEQUENCE [LARGE SCALE GENOMIC DNA]</scope>
    <source>
        <strain evidence="4 5">PAMC 29467</strain>
    </source>
</reference>
<evidence type="ECO:0000256" key="2">
    <source>
        <dbReference type="SAM" id="Phobius"/>
    </source>
</evidence>
<feature type="compositionally biased region" description="Low complexity" evidence="1">
    <location>
        <begin position="455"/>
        <end position="476"/>
    </location>
</feature>
<organism evidence="4 5">
    <name type="scientific">Hymenobacter canadensis</name>
    <dbReference type="NCBI Taxonomy" id="2999067"/>
    <lineage>
        <taxon>Bacteria</taxon>
        <taxon>Pseudomonadati</taxon>
        <taxon>Bacteroidota</taxon>
        <taxon>Cytophagia</taxon>
        <taxon>Cytophagales</taxon>
        <taxon>Hymenobacteraceae</taxon>
        <taxon>Hymenobacter</taxon>
    </lineage>
</organism>
<accession>A0ABY7LNN4</accession>
<feature type="compositionally biased region" description="Gly residues" evidence="1">
    <location>
        <begin position="477"/>
        <end position="488"/>
    </location>
</feature>
<evidence type="ECO:0000256" key="1">
    <source>
        <dbReference type="SAM" id="MobiDB-lite"/>
    </source>
</evidence>
<proteinExistence type="predicted"/>
<dbReference type="RefSeq" id="WP_269558895.1">
    <property type="nucleotide sequence ID" value="NZ_CP114767.1"/>
</dbReference>
<feature type="transmembrane region" description="Helical" evidence="2">
    <location>
        <begin position="242"/>
        <end position="259"/>
    </location>
</feature>
<name>A0ABY7LNN4_9BACT</name>
<feature type="domain" description="TPM" evidence="3">
    <location>
        <begin position="36"/>
        <end position="159"/>
    </location>
</feature>
<feature type="transmembrane region" description="Helical" evidence="2">
    <location>
        <begin position="265"/>
        <end position="284"/>
    </location>
</feature>
<evidence type="ECO:0000259" key="3">
    <source>
        <dbReference type="Pfam" id="PF04536"/>
    </source>
</evidence>
<keyword evidence="2" id="KW-0812">Transmembrane</keyword>
<feature type="transmembrane region" description="Helical" evidence="2">
    <location>
        <begin position="211"/>
        <end position="230"/>
    </location>
</feature>
<gene>
    <name evidence="4" type="ORF">O3303_13380</name>
</gene>
<dbReference type="Pfam" id="PF04536">
    <property type="entry name" value="TPM_phosphatase"/>
    <property type="match status" value="1"/>
</dbReference>
<dbReference type="PANTHER" id="PTHR30373:SF2">
    <property type="entry name" value="UPF0603 PROTEIN YGCG"/>
    <property type="match status" value="1"/>
</dbReference>
<evidence type="ECO:0000313" key="4">
    <source>
        <dbReference type="EMBL" id="WBA40810.1"/>
    </source>
</evidence>
<protein>
    <submittedName>
        <fullName evidence="4">TPM domain-containing protein</fullName>
    </submittedName>
</protein>